<reference evidence="1" key="1">
    <citation type="submission" date="2024-12" db="EMBL/GenBank/DDBJ databases">
        <title>Comparative genomics and development of molecular markers within Purpureocillium lilacinum and among Purpureocillium species.</title>
        <authorList>
            <person name="Yeh Z.-Y."/>
            <person name="Ni N.-T."/>
            <person name="Lo P.-H."/>
            <person name="Mushyakhwo K."/>
            <person name="Lin C.-F."/>
            <person name="Nai Y.-S."/>
        </authorList>
    </citation>
    <scope>NUCLEOTIDE SEQUENCE</scope>
    <source>
        <strain evidence="1">NCHU-NPUST-175</strain>
    </source>
</reference>
<dbReference type="Proteomes" id="UP001638806">
    <property type="component" value="Unassembled WGS sequence"/>
</dbReference>
<keyword evidence="2" id="KW-1185">Reference proteome</keyword>
<proteinExistence type="predicted"/>
<organism evidence="1 2">
    <name type="scientific">Purpureocillium lilacinum</name>
    <name type="common">Paecilomyces lilacinus</name>
    <dbReference type="NCBI Taxonomy" id="33203"/>
    <lineage>
        <taxon>Eukaryota</taxon>
        <taxon>Fungi</taxon>
        <taxon>Dikarya</taxon>
        <taxon>Ascomycota</taxon>
        <taxon>Pezizomycotina</taxon>
        <taxon>Sordariomycetes</taxon>
        <taxon>Hypocreomycetidae</taxon>
        <taxon>Hypocreales</taxon>
        <taxon>Ophiocordycipitaceae</taxon>
        <taxon>Purpureocillium</taxon>
    </lineage>
</organism>
<evidence type="ECO:0000313" key="2">
    <source>
        <dbReference type="Proteomes" id="UP001638806"/>
    </source>
</evidence>
<evidence type="ECO:0000313" key="1">
    <source>
        <dbReference type="EMBL" id="KAL3953648.1"/>
    </source>
</evidence>
<gene>
    <name evidence="1" type="ORF">ACCO45_011604</name>
</gene>
<accession>A0ACC4DEA1</accession>
<comment type="caution">
    <text evidence="1">The sequence shown here is derived from an EMBL/GenBank/DDBJ whole genome shotgun (WGS) entry which is preliminary data.</text>
</comment>
<protein>
    <submittedName>
        <fullName evidence="1">Uncharacterized protein</fullName>
    </submittedName>
</protein>
<name>A0ACC4DEA1_PURLI</name>
<dbReference type="EMBL" id="JBGNUJ010000011">
    <property type="protein sequence ID" value="KAL3953648.1"/>
    <property type="molecule type" value="Genomic_DNA"/>
</dbReference>
<sequence>MDDGCRRRDDKEARAGPAPTEMTPTRQRVRDGGAGWGSQTGHTRRTEGGHPGQEPEMGRGGTSHRRQRVPFRPESREVRWTVWARPGRRGGLRRAHAFRRPAVDEPGRLIVQGMKAQHQHLMRAQAVNEYEGEPRRGEPMLTRVVLIAGSVSVGARRLERLAGLCLSAGSFSLLPAGDERKPAPRSMSPRRRAAAAGSTARKQASKASKQGKQAIWPPWPMAAQQWSDRETLRNENPVRASEDTRCLGTGLSAQRILVAVAVQAHESVLDDVEARGPSGVVMLSTE</sequence>